<comment type="caution">
    <text evidence="1">The sequence shown here is derived from an EMBL/GenBank/DDBJ whole genome shotgun (WGS) entry which is preliminary data.</text>
</comment>
<evidence type="ECO:0008006" key="3">
    <source>
        <dbReference type="Google" id="ProtNLM"/>
    </source>
</evidence>
<name>A0ABN3XPD5_9ACTN</name>
<dbReference type="RefSeq" id="WP_344501073.1">
    <property type="nucleotide sequence ID" value="NZ_BAAAUD010000116.1"/>
</dbReference>
<dbReference type="Proteomes" id="UP001500403">
    <property type="component" value="Unassembled WGS sequence"/>
</dbReference>
<evidence type="ECO:0000313" key="1">
    <source>
        <dbReference type="EMBL" id="GAA2975276.1"/>
    </source>
</evidence>
<dbReference type="EMBL" id="BAAAUD010000116">
    <property type="protein sequence ID" value="GAA2975276.1"/>
    <property type="molecule type" value="Genomic_DNA"/>
</dbReference>
<sequence length="444" mass="48655">MTIPWYGTAPPPLGTRLELPAVQHELTRVEDGEYAHVVPTAVSMRPVMLPHTSYNELMTATAALLRMLRRTLLESAPTAAGRIDALGADEEMYPLVMNGPAEEDYATSIARPDVMVSSTGPKFVEFNIGSGIGGVVDTALHTAAWVAAFGGPERMPFRAVNPLSVRDDLFVRAVRALDVRPAVAIVGTLRDLGGRPSRYFEIQAESLRRRGLEAEIFEPEDLLDGLGLPGTPRYQLGLRHFTILEWRSHGIDLTPVRAALDAGVHLIASQTAYMIANKKVLGWVSEGQPWMTDQDRAIVDRYLPWTRVVTDRPVERHGRVVPLPNLLLERQEDFVLKPAIGMSGQQVLVGHSCRPETWHAAVTSAVAAEDHIVQERVEPAPCRMEFASEDGCGSYEADVAPVFSPFLFDQRDAGCMVRYLPPGREGVVSIHGHGALSNVALALR</sequence>
<evidence type="ECO:0000313" key="2">
    <source>
        <dbReference type="Proteomes" id="UP001500403"/>
    </source>
</evidence>
<dbReference type="SUPFAM" id="SSF56059">
    <property type="entry name" value="Glutathione synthetase ATP-binding domain-like"/>
    <property type="match status" value="1"/>
</dbReference>
<accession>A0ABN3XPD5</accession>
<keyword evidence="2" id="KW-1185">Reference proteome</keyword>
<reference evidence="1 2" key="1">
    <citation type="journal article" date="2019" name="Int. J. Syst. Evol. Microbiol.">
        <title>The Global Catalogue of Microorganisms (GCM) 10K type strain sequencing project: providing services to taxonomists for standard genome sequencing and annotation.</title>
        <authorList>
            <consortium name="The Broad Institute Genomics Platform"/>
            <consortium name="The Broad Institute Genome Sequencing Center for Infectious Disease"/>
            <person name="Wu L."/>
            <person name="Ma J."/>
        </authorList>
    </citation>
    <scope>NUCLEOTIDE SEQUENCE [LARGE SCALE GENOMIC DNA]</scope>
    <source>
        <strain evidence="1 2">JCM 9088</strain>
    </source>
</reference>
<gene>
    <name evidence="1" type="ORF">GCM10010446_69350</name>
</gene>
<proteinExistence type="predicted"/>
<protein>
    <recommendedName>
        <fullName evidence="3">Circularly permuted type 2 ATP-grasp protein</fullName>
    </recommendedName>
</protein>
<organism evidence="1 2">
    <name type="scientific">Streptomyces enissocaesilis</name>
    <dbReference type="NCBI Taxonomy" id="332589"/>
    <lineage>
        <taxon>Bacteria</taxon>
        <taxon>Bacillati</taxon>
        <taxon>Actinomycetota</taxon>
        <taxon>Actinomycetes</taxon>
        <taxon>Kitasatosporales</taxon>
        <taxon>Streptomycetaceae</taxon>
        <taxon>Streptomyces</taxon>
        <taxon>Streptomyces rochei group</taxon>
    </lineage>
</organism>